<dbReference type="SUPFAM" id="SSF47384">
    <property type="entry name" value="Homodimeric domain of signal transducing histidine kinase"/>
    <property type="match status" value="1"/>
</dbReference>
<evidence type="ECO:0000256" key="2">
    <source>
        <dbReference type="PROSITE-ProRule" id="PRU00169"/>
    </source>
</evidence>
<dbReference type="InterPro" id="IPR003661">
    <property type="entry name" value="HisK_dim/P_dom"/>
</dbReference>
<dbReference type="Gene3D" id="3.30.565.10">
    <property type="entry name" value="Histidine kinase-like ATPase, C-terminal domain"/>
    <property type="match status" value="1"/>
</dbReference>
<evidence type="ECO:0000259" key="7">
    <source>
        <dbReference type="PROSITE" id="PS50112"/>
    </source>
</evidence>
<dbReference type="CDD" id="cd00130">
    <property type="entry name" value="PAS"/>
    <property type="match status" value="1"/>
</dbReference>
<dbReference type="PANTHER" id="PTHR43719:SF30">
    <property type="entry name" value="TWO-COMPONENT SYSTEM RESPONSE REGULATOR"/>
    <property type="match status" value="1"/>
</dbReference>
<dbReference type="InterPro" id="IPR001789">
    <property type="entry name" value="Sig_transdc_resp-reg_receiver"/>
</dbReference>
<evidence type="ECO:0000256" key="4">
    <source>
        <dbReference type="SAM" id="MobiDB-lite"/>
    </source>
</evidence>
<dbReference type="PANTHER" id="PTHR43719">
    <property type="entry name" value="TWO-COMPONENT HISTIDINE KINASE"/>
    <property type="match status" value="1"/>
</dbReference>
<dbReference type="SUPFAM" id="SSF55785">
    <property type="entry name" value="PYP-like sensor domain (PAS domain)"/>
    <property type="match status" value="1"/>
</dbReference>
<comment type="caution">
    <text evidence="8">The sequence shown here is derived from an EMBL/GenBank/DDBJ whole genome shotgun (WGS) entry which is preliminary data.</text>
</comment>
<evidence type="ECO:0000313" key="8">
    <source>
        <dbReference type="EMBL" id="KAK9774400.1"/>
    </source>
</evidence>
<feature type="coiled-coil region" evidence="3">
    <location>
        <begin position="495"/>
        <end position="529"/>
    </location>
</feature>
<dbReference type="InterPro" id="IPR036890">
    <property type="entry name" value="HATPase_C_sf"/>
</dbReference>
<dbReference type="InterPro" id="IPR035965">
    <property type="entry name" value="PAS-like_dom_sf"/>
</dbReference>
<feature type="region of interest" description="Disordered" evidence="4">
    <location>
        <begin position="160"/>
        <end position="181"/>
    </location>
</feature>
<dbReference type="Gene3D" id="3.40.50.2300">
    <property type="match status" value="1"/>
</dbReference>
<dbReference type="CDD" id="cd00082">
    <property type="entry name" value="HisKA"/>
    <property type="match status" value="1"/>
</dbReference>
<dbReference type="InterPro" id="IPR005467">
    <property type="entry name" value="His_kinase_dom"/>
</dbReference>
<dbReference type="NCBIfam" id="TIGR00229">
    <property type="entry name" value="sensory_box"/>
    <property type="match status" value="1"/>
</dbReference>
<keyword evidence="3" id="KW-0175">Coiled coil</keyword>
<dbReference type="SMART" id="SM00448">
    <property type="entry name" value="REC"/>
    <property type="match status" value="1"/>
</dbReference>
<dbReference type="InterPro" id="IPR050956">
    <property type="entry name" value="2C_system_His_kinase"/>
</dbReference>
<feature type="region of interest" description="Disordered" evidence="4">
    <location>
        <begin position="1"/>
        <end position="39"/>
    </location>
</feature>
<dbReference type="InterPro" id="IPR003594">
    <property type="entry name" value="HATPase_dom"/>
</dbReference>
<dbReference type="SUPFAM" id="SSF52172">
    <property type="entry name" value="CheY-like"/>
    <property type="match status" value="1"/>
</dbReference>
<feature type="domain" description="Response regulatory" evidence="6">
    <location>
        <begin position="1010"/>
        <end position="1142"/>
    </location>
</feature>
<dbReference type="PROSITE" id="PS50112">
    <property type="entry name" value="PAS"/>
    <property type="match status" value="1"/>
</dbReference>
<dbReference type="SMART" id="SM00387">
    <property type="entry name" value="HATPase_c"/>
    <property type="match status" value="1"/>
</dbReference>
<feature type="domain" description="PAS" evidence="7">
    <location>
        <begin position="527"/>
        <end position="598"/>
    </location>
</feature>
<evidence type="ECO:0000259" key="6">
    <source>
        <dbReference type="PROSITE" id="PS50110"/>
    </source>
</evidence>
<dbReference type="Proteomes" id="UP001465668">
    <property type="component" value="Unassembled WGS sequence"/>
</dbReference>
<dbReference type="InterPro" id="IPR004358">
    <property type="entry name" value="Sig_transdc_His_kin-like_C"/>
</dbReference>
<feature type="region of interest" description="Disordered" evidence="4">
    <location>
        <begin position="977"/>
        <end position="1003"/>
    </location>
</feature>
<dbReference type="Pfam" id="PF02518">
    <property type="entry name" value="HATPase_c"/>
    <property type="match status" value="1"/>
</dbReference>
<protein>
    <submittedName>
        <fullName evidence="8">Uncharacterized protein</fullName>
    </submittedName>
</protein>
<name>A0ABR2XLA0_9PEZI</name>
<gene>
    <name evidence="8" type="ORF">SCAR479_09005</name>
</gene>
<dbReference type="InterPro" id="IPR036097">
    <property type="entry name" value="HisK_dim/P_sf"/>
</dbReference>
<accession>A0ABR2XLA0</accession>
<dbReference type="InterPro" id="IPR011006">
    <property type="entry name" value="CheY-like_superfamily"/>
</dbReference>
<organism evidence="8 9">
    <name type="scientific">Seiridium cardinale</name>
    <dbReference type="NCBI Taxonomy" id="138064"/>
    <lineage>
        <taxon>Eukaryota</taxon>
        <taxon>Fungi</taxon>
        <taxon>Dikarya</taxon>
        <taxon>Ascomycota</taxon>
        <taxon>Pezizomycotina</taxon>
        <taxon>Sordariomycetes</taxon>
        <taxon>Xylariomycetidae</taxon>
        <taxon>Amphisphaeriales</taxon>
        <taxon>Sporocadaceae</taxon>
        <taxon>Seiridium</taxon>
    </lineage>
</organism>
<dbReference type="EMBL" id="JARVKM010000042">
    <property type="protein sequence ID" value="KAK9774400.1"/>
    <property type="molecule type" value="Genomic_DNA"/>
</dbReference>
<dbReference type="Gene3D" id="1.10.287.130">
    <property type="match status" value="1"/>
</dbReference>
<feature type="modified residue" description="4-aspartylphosphate" evidence="2">
    <location>
        <position position="1071"/>
    </location>
</feature>
<dbReference type="Pfam" id="PF26131">
    <property type="entry name" value="PAS-like"/>
    <property type="match status" value="1"/>
</dbReference>
<dbReference type="InterPro" id="IPR000014">
    <property type="entry name" value="PAS"/>
</dbReference>
<dbReference type="PROSITE" id="PS50109">
    <property type="entry name" value="HIS_KIN"/>
    <property type="match status" value="1"/>
</dbReference>
<feature type="domain" description="Histidine kinase" evidence="5">
    <location>
        <begin position="680"/>
        <end position="948"/>
    </location>
</feature>
<reference evidence="8 9" key="1">
    <citation type="submission" date="2024-02" db="EMBL/GenBank/DDBJ databases">
        <title>First draft genome assembly of two strains of Seiridium cardinale.</title>
        <authorList>
            <person name="Emiliani G."/>
            <person name="Scali E."/>
        </authorList>
    </citation>
    <scope>NUCLEOTIDE SEQUENCE [LARGE SCALE GENOMIC DNA]</scope>
    <source>
        <strain evidence="8 9">BM-138-000479</strain>
    </source>
</reference>
<evidence type="ECO:0000256" key="3">
    <source>
        <dbReference type="SAM" id="Coils"/>
    </source>
</evidence>
<feature type="compositionally biased region" description="Basic and acidic residues" evidence="4">
    <location>
        <begin position="1"/>
        <end position="13"/>
    </location>
</feature>
<evidence type="ECO:0000259" key="5">
    <source>
        <dbReference type="PROSITE" id="PS50109"/>
    </source>
</evidence>
<sequence length="1149" mass="128747">MLRQPEEPGETKKIRLGVTRARAGDNGETPQNDDGMSPFEHTDLTPLSLLADYLDAEPRPSFVSHLSDSKAELLLDYANLALRSHAFTYNRVKNGHGQRNSAPPELVSQLAGDGNQRIAPQVGWTVSFSGIRWSPTIVGGRWVVMTTTDEVRLLDELKSAEPANGRSDTIEQTKHNSPPGDVSLGAVYPQGYLGDLEHLEWMRQFDWTSSSCGPIETWPDELRQACEMALAMPDPVCIMWGSDLTLIYNKPWSAIAGERHPRALGRPYVENWREVHSIYVKLFGRMKHTGQSAKHESVSRILTRDGYPEQIYANLTFAPLVAKNRSVLGIWVATHETTRQVLSEKRIRILTDLGNDLAHLTALPDLWTSLVNMLERCKDDFEFAAVYGTDSLLDKSTKIALHAVMGMSDSGDRHPDLDAAIHTTFTTGAATRLSTASNNLSKGLAEYFRTHGVQGACREFILQPVRCNIDDDIVAVILVGIYPFRKYDQDLQSFMQLLTRQVESSTTVIRNLEKEKARLEHEFVTKMDKRFWNFAEKAPIGIYTYNQEGSMTYCNKAFEDLVGAPRAALGRPMGWAGVVHPDSLEHVKSVWERLVEKQEYPATFDVQFTKAWAPHGKDQFLDRTWCLANSYPEITDQGEVKGVIGCAMDVSSLKWAESIQSERLSEALELKRQQGTFFDVMSHELRNPLGAIIHSAYELVDQLTEFNAAPGPKDDELLKNLLEMATTIVYCGNHQKRILDDVLTLSKLDSKLIQIFPLSTNPAKLLKEVVAIFSAELRNSGIGLEIKLGAGYRMLDIDAVMIDPHRVTQVIVNLLSNAIKFIKDEPQRNISLSVDAFMTDQEQDPRVRYVSSGTYHRDPTSDFEWGVGTPFYLSFSVQDTGLGLTEEESNRLFKQFSQASPRTHARYGGSGLGLFISRELTELHGGRIGLWSERGAGSLFSFYVKARLDITRQTIGSPIIKAASYPRIQELNLSAPTLEDPTKGSLISSQELPNTREPPASSATGASIKRVLLVEDNIINQRLLKKLLIKHNYDVTVANNGQEALEMVQGSKWNTTLQGVDRPQLDIVLSDIEMPIMDGKTCIRRIRQLQQEGMLQQDIPVLAVTGNAQREKVQEFQNCGFDAVITKPYDIPKLLRTIHEYSTKYDSFS</sequence>
<dbReference type="Gene3D" id="3.30.450.20">
    <property type="entry name" value="PAS domain"/>
    <property type="match status" value="2"/>
</dbReference>
<evidence type="ECO:0000256" key="1">
    <source>
        <dbReference type="ARBA" id="ARBA00022553"/>
    </source>
</evidence>
<keyword evidence="9" id="KW-1185">Reference proteome</keyword>
<evidence type="ECO:0000313" key="9">
    <source>
        <dbReference type="Proteomes" id="UP001465668"/>
    </source>
</evidence>
<dbReference type="SUPFAM" id="SSF55874">
    <property type="entry name" value="ATPase domain of HSP90 chaperone/DNA topoisomerase II/histidine kinase"/>
    <property type="match status" value="1"/>
</dbReference>
<dbReference type="Pfam" id="PF00072">
    <property type="entry name" value="Response_reg"/>
    <property type="match status" value="1"/>
</dbReference>
<proteinExistence type="predicted"/>
<keyword evidence="1 2" id="KW-0597">Phosphoprotein</keyword>
<dbReference type="PROSITE" id="PS50110">
    <property type="entry name" value="RESPONSE_REGULATORY"/>
    <property type="match status" value="1"/>
</dbReference>
<dbReference type="Pfam" id="PF00512">
    <property type="entry name" value="HisKA"/>
    <property type="match status" value="1"/>
</dbReference>
<dbReference type="CDD" id="cd17546">
    <property type="entry name" value="REC_hyHK_CKI1_RcsC-like"/>
    <property type="match status" value="1"/>
</dbReference>
<dbReference type="PRINTS" id="PR00344">
    <property type="entry name" value="BCTRLSENSOR"/>
</dbReference>
<dbReference type="InterPro" id="IPR058846">
    <property type="entry name" value="PAS-like"/>
</dbReference>
<dbReference type="SMART" id="SM00388">
    <property type="entry name" value="HisKA"/>
    <property type="match status" value="1"/>
</dbReference>